<reference evidence="2 3" key="1">
    <citation type="submission" date="2023-09" db="EMBL/GenBank/DDBJ databases">
        <title>Complete-Gapless Cercospora beticola genome.</title>
        <authorList>
            <person name="Wyatt N.A."/>
            <person name="Spanner R.E."/>
            <person name="Bolton M.D."/>
        </authorList>
    </citation>
    <scope>NUCLEOTIDE SEQUENCE [LARGE SCALE GENOMIC DNA]</scope>
    <source>
        <strain evidence="2">Cb09-40</strain>
    </source>
</reference>
<evidence type="ECO:0000256" key="1">
    <source>
        <dbReference type="SAM" id="MobiDB-lite"/>
    </source>
</evidence>
<accession>A0ABZ0N990</accession>
<feature type="region of interest" description="Disordered" evidence="1">
    <location>
        <begin position="23"/>
        <end position="44"/>
    </location>
</feature>
<dbReference type="GeneID" id="90643706"/>
<dbReference type="Proteomes" id="UP001302367">
    <property type="component" value="Chromosome 1"/>
</dbReference>
<sequence length="67" mass="6932">MFGLSCAVHLVLQNNAVTAARQTPPAVLSSKDPVDGSEGLPRRQPHQAVALGAAGGRGCNWVPKDGR</sequence>
<proteinExistence type="predicted"/>
<evidence type="ECO:0000313" key="3">
    <source>
        <dbReference type="Proteomes" id="UP001302367"/>
    </source>
</evidence>
<gene>
    <name evidence="2" type="ORF">RHO25_000651</name>
</gene>
<keyword evidence="3" id="KW-1185">Reference proteome</keyword>
<protein>
    <submittedName>
        <fullName evidence="2">Uncharacterized protein</fullName>
    </submittedName>
</protein>
<name>A0ABZ0N990_CERBT</name>
<dbReference type="EMBL" id="CP134184">
    <property type="protein sequence ID" value="WPA96045.1"/>
    <property type="molecule type" value="Genomic_DNA"/>
</dbReference>
<evidence type="ECO:0000313" key="2">
    <source>
        <dbReference type="EMBL" id="WPA96045.1"/>
    </source>
</evidence>
<organism evidence="2 3">
    <name type="scientific">Cercospora beticola</name>
    <name type="common">Sugarbeet leaf spot fungus</name>
    <dbReference type="NCBI Taxonomy" id="122368"/>
    <lineage>
        <taxon>Eukaryota</taxon>
        <taxon>Fungi</taxon>
        <taxon>Dikarya</taxon>
        <taxon>Ascomycota</taxon>
        <taxon>Pezizomycotina</taxon>
        <taxon>Dothideomycetes</taxon>
        <taxon>Dothideomycetidae</taxon>
        <taxon>Mycosphaerellales</taxon>
        <taxon>Mycosphaerellaceae</taxon>
        <taxon>Cercospora</taxon>
    </lineage>
</organism>
<dbReference type="RefSeq" id="XP_065458111.1">
    <property type="nucleotide sequence ID" value="XM_065602039.1"/>
</dbReference>